<feature type="compositionally biased region" description="Acidic residues" evidence="4">
    <location>
        <begin position="40"/>
        <end position="56"/>
    </location>
</feature>
<keyword evidence="1" id="KW-0479">Metal-binding</keyword>
<evidence type="ECO:0000313" key="6">
    <source>
        <dbReference type="EMBL" id="VDK41232.1"/>
    </source>
</evidence>
<name>A0A3P6PV75_TAEAS</name>
<reference evidence="6 7" key="1">
    <citation type="submission" date="2018-11" db="EMBL/GenBank/DDBJ databases">
        <authorList>
            <consortium name="Pathogen Informatics"/>
        </authorList>
    </citation>
    <scope>NUCLEOTIDE SEQUENCE [LARGE SCALE GENOMIC DNA]</scope>
</reference>
<dbReference type="InterPro" id="IPR013083">
    <property type="entry name" value="Znf_RING/FYVE/PHD"/>
</dbReference>
<proteinExistence type="predicted"/>
<protein>
    <recommendedName>
        <fullName evidence="5">Zinc finger PHD-type domain-containing protein</fullName>
    </recommendedName>
</protein>
<dbReference type="Gene3D" id="3.30.40.10">
    <property type="entry name" value="Zinc/RING finger domain, C3HC4 (zinc finger)"/>
    <property type="match status" value="1"/>
</dbReference>
<dbReference type="OrthoDB" id="6287393at2759"/>
<feature type="domain" description="Zinc finger PHD-type" evidence="5">
    <location>
        <begin position="136"/>
        <end position="193"/>
    </location>
</feature>
<feature type="compositionally biased region" description="Polar residues" evidence="4">
    <location>
        <begin position="427"/>
        <end position="437"/>
    </location>
</feature>
<evidence type="ECO:0000256" key="1">
    <source>
        <dbReference type="ARBA" id="ARBA00022723"/>
    </source>
</evidence>
<feature type="region of interest" description="Disordered" evidence="4">
    <location>
        <begin position="40"/>
        <end position="81"/>
    </location>
</feature>
<gene>
    <name evidence="6" type="ORF">TASK_LOCUS8895</name>
</gene>
<evidence type="ECO:0000256" key="2">
    <source>
        <dbReference type="ARBA" id="ARBA00022771"/>
    </source>
</evidence>
<dbReference type="SMART" id="SM00249">
    <property type="entry name" value="PHD"/>
    <property type="match status" value="1"/>
</dbReference>
<sequence length="479" mass="52553">MSSSFIVFFALARRDPSKRQIKPVNTETLLLDDLDDESDAEYVFDGNSDDMSEDSESSSRNGNDSSSSESESGDDGSDSSIRIIGVSRAPTISRDCSALQDAISVPSEAYPVNLPQNNMALDSDRPHASSDTFDRVCMLCLKKQSNQSDEIIECDACKITVHEGCAQREGLLAEPAYEENPTDPFFAQCRQHTDKGVVKDRRRRYLLAYNRYHRLRQMSEMEKKDAYSIDALEDFAATNNEPKSKFSLLDDRLKEKLEYFRRLYDVMLSKREVPYTRPNKVPLFLENSPVAMRMFVAKAVALSLPIELTGSSAVTEASKSLAPGCPVFCPDFISYVLEREKKIEECSKKLSSLESIQRDLRSSDANILGNYNGLSTRLAELNARIAANRGKATNLLQCLSKILPGIKASGDLAALLTPSEVVEVPSTCPTADSNRTTPVGDGGDGGANDGDGVAPSNRARTVCGPSHAAFVTAIEISIY</sequence>
<dbReference type="EMBL" id="UYRS01018921">
    <property type="protein sequence ID" value="VDK41232.1"/>
    <property type="molecule type" value="Genomic_DNA"/>
</dbReference>
<dbReference type="InterPro" id="IPR011011">
    <property type="entry name" value="Znf_FYVE_PHD"/>
</dbReference>
<organism evidence="6 7">
    <name type="scientific">Taenia asiatica</name>
    <name type="common">Asian tapeworm</name>
    <dbReference type="NCBI Taxonomy" id="60517"/>
    <lineage>
        <taxon>Eukaryota</taxon>
        <taxon>Metazoa</taxon>
        <taxon>Spiralia</taxon>
        <taxon>Lophotrochozoa</taxon>
        <taxon>Platyhelminthes</taxon>
        <taxon>Cestoda</taxon>
        <taxon>Eucestoda</taxon>
        <taxon>Cyclophyllidea</taxon>
        <taxon>Taeniidae</taxon>
        <taxon>Taenia</taxon>
    </lineage>
</organism>
<feature type="region of interest" description="Disordered" evidence="4">
    <location>
        <begin position="425"/>
        <end position="458"/>
    </location>
</feature>
<dbReference type="InterPro" id="IPR001965">
    <property type="entry name" value="Znf_PHD"/>
</dbReference>
<dbReference type="GO" id="GO:0008270">
    <property type="term" value="F:zinc ion binding"/>
    <property type="evidence" value="ECO:0007669"/>
    <property type="project" value="UniProtKB-KW"/>
</dbReference>
<dbReference type="SUPFAM" id="SSF57903">
    <property type="entry name" value="FYVE/PHD zinc finger"/>
    <property type="match status" value="1"/>
</dbReference>
<feature type="compositionally biased region" description="Gly residues" evidence="4">
    <location>
        <begin position="440"/>
        <end position="449"/>
    </location>
</feature>
<keyword evidence="7" id="KW-1185">Reference proteome</keyword>
<evidence type="ECO:0000256" key="4">
    <source>
        <dbReference type="SAM" id="MobiDB-lite"/>
    </source>
</evidence>
<dbReference type="AlphaFoldDB" id="A0A3P6PV75"/>
<evidence type="ECO:0000259" key="5">
    <source>
        <dbReference type="SMART" id="SM00249"/>
    </source>
</evidence>
<evidence type="ECO:0000313" key="7">
    <source>
        <dbReference type="Proteomes" id="UP000282613"/>
    </source>
</evidence>
<keyword evidence="3" id="KW-0862">Zinc</keyword>
<evidence type="ECO:0000256" key="3">
    <source>
        <dbReference type="ARBA" id="ARBA00022833"/>
    </source>
</evidence>
<dbReference type="Proteomes" id="UP000282613">
    <property type="component" value="Unassembled WGS sequence"/>
</dbReference>
<accession>A0A3P6PV75</accession>
<feature type="compositionally biased region" description="Low complexity" evidence="4">
    <location>
        <begin position="58"/>
        <end position="70"/>
    </location>
</feature>
<keyword evidence="2" id="KW-0863">Zinc-finger</keyword>